<proteinExistence type="predicted"/>
<dbReference type="Proteomes" id="UP001218188">
    <property type="component" value="Unassembled WGS sequence"/>
</dbReference>
<reference evidence="1" key="1">
    <citation type="submission" date="2023-03" db="EMBL/GenBank/DDBJ databases">
        <title>Massive genome expansion in bonnet fungi (Mycena s.s.) driven by repeated elements and novel gene families across ecological guilds.</title>
        <authorList>
            <consortium name="Lawrence Berkeley National Laboratory"/>
            <person name="Harder C.B."/>
            <person name="Miyauchi S."/>
            <person name="Viragh M."/>
            <person name="Kuo A."/>
            <person name="Thoen E."/>
            <person name="Andreopoulos B."/>
            <person name="Lu D."/>
            <person name="Skrede I."/>
            <person name="Drula E."/>
            <person name="Henrissat B."/>
            <person name="Morin E."/>
            <person name="Kohler A."/>
            <person name="Barry K."/>
            <person name="LaButti K."/>
            <person name="Morin E."/>
            <person name="Salamov A."/>
            <person name="Lipzen A."/>
            <person name="Mereny Z."/>
            <person name="Hegedus B."/>
            <person name="Baldrian P."/>
            <person name="Stursova M."/>
            <person name="Weitz H."/>
            <person name="Taylor A."/>
            <person name="Grigoriev I.V."/>
            <person name="Nagy L.G."/>
            <person name="Martin F."/>
            <person name="Kauserud H."/>
        </authorList>
    </citation>
    <scope>NUCLEOTIDE SEQUENCE</scope>
    <source>
        <strain evidence="1">CBHHK200</strain>
    </source>
</reference>
<accession>A0AAD6S335</accession>
<evidence type="ECO:0000313" key="2">
    <source>
        <dbReference type="Proteomes" id="UP001218188"/>
    </source>
</evidence>
<dbReference type="EMBL" id="JARJCM010000278">
    <property type="protein sequence ID" value="KAJ7019979.1"/>
    <property type="molecule type" value="Genomic_DNA"/>
</dbReference>
<organism evidence="1 2">
    <name type="scientific">Mycena alexandri</name>
    <dbReference type="NCBI Taxonomy" id="1745969"/>
    <lineage>
        <taxon>Eukaryota</taxon>
        <taxon>Fungi</taxon>
        <taxon>Dikarya</taxon>
        <taxon>Basidiomycota</taxon>
        <taxon>Agaricomycotina</taxon>
        <taxon>Agaricomycetes</taxon>
        <taxon>Agaricomycetidae</taxon>
        <taxon>Agaricales</taxon>
        <taxon>Marasmiineae</taxon>
        <taxon>Mycenaceae</taxon>
        <taxon>Mycena</taxon>
    </lineage>
</organism>
<keyword evidence="2" id="KW-1185">Reference proteome</keyword>
<evidence type="ECO:0000313" key="1">
    <source>
        <dbReference type="EMBL" id="KAJ7019979.1"/>
    </source>
</evidence>
<name>A0AAD6S335_9AGAR</name>
<comment type="caution">
    <text evidence="1">The sequence shown here is derived from an EMBL/GenBank/DDBJ whole genome shotgun (WGS) entry which is preliminary data.</text>
</comment>
<gene>
    <name evidence="1" type="ORF">C8F04DRAFT_1145995</name>
</gene>
<dbReference type="AlphaFoldDB" id="A0AAD6S335"/>
<protein>
    <submittedName>
        <fullName evidence="1">Uncharacterized protein</fullName>
    </submittedName>
</protein>
<sequence length="153" mass="17335">MNPLIFDSSIALTICNFGLPSLNIHQNFLPASVECVARNTASLTPDFAFCSHEPFLRKARAIKAASYSPIYHCHLRHFKDEVHRICDICLFSVWFSKYSGAWGECGKSMISSRDSVNFPHIKKRSNDTCGIPAMICHQPWNEFVLVKAYNAHK</sequence>